<evidence type="ECO:0000256" key="1">
    <source>
        <dbReference type="ARBA" id="ARBA00004123"/>
    </source>
</evidence>
<proteinExistence type="inferred from homology"/>
<keyword evidence="6 9" id="KW-0371">Homeobox</keyword>
<dbReference type="Pfam" id="PF01852">
    <property type="entry name" value="START"/>
    <property type="match status" value="1"/>
</dbReference>
<dbReference type="Gene3D" id="1.10.10.60">
    <property type="entry name" value="Homeodomain-like"/>
    <property type="match status" value="1"/>
</dbReference>
<dbReference type="SMART" id="SM00389">
    <property type="entry name" value="HOX"/>
    <property type="match status" value="1"/>
</dbReference>
<evidence type="ECO:0000259" key="12">
    <source>
        <dbReference type="PROSITE" id="PS50071"/>
    </source>
</evidence>
<feature type="domain" description="START" evidence="13">
    <location>
        <begin position="194"/>
        <end position="425"/>
    </location>
</feature>
<dbReference type="Pfam" id="PF00046">
    <property type="entry name" value="Homeodomain"/>
    <property type="match status" value="1"/>
</dbReference>
<evidence type="ECO:0000313" key="14">
    <source>
        <dbReference type="EMBL" id="KAK7269983.1"/>
    </source>
</evidence>
<keyword evidence="7" id="KW-0804">Transcription</keyword>
<dbReference type="InterPro" id="IPR057993">
    <property type="entry name" value="HD-Zip_IV_C"/>
</dbReference>
<evidence type="ECO:0000256" key="8">
    <source>
        <dbReference type="ARBA" id="ARBA00023242"/>
    </source>
</evidence>
<feature type="region of interest" description="Disordered" evidence="11">
    <location>
        <begin position="1"/>
        <end position="22"/>
    </location>
</feature>
<evidence type="ECO:0000256" key="9">
    <source>
        <dbReference type="PROSITE-ProRule" id="PRU00108"/>
    </source>
</evidence>
<dbReference type="GO" id="GO:0003677">
    <property type="term" value="F:DNA binding"/>
    <property type="evidence" value="ECO:0007669"/>
    <property type="project" value="UniProtKB-UniRule"/>
</dbReference>
<dbReference type="EMBL" id="JAYWIO010000004">
    <property type="protein sequence ID" value="KAK7269983.1"/>
    <property type="molecule type" value="Genomic_DNA"/>
</dbReference>
<evidence type="ECO:0000313" key="15">
    <source>
        <dbReference type="Proteomes" id="UP001372338"/>
    </source>
</evidence>
<dbReference type="GO" id="GO:0008289">
    <property type="term" value="F:lipid binding"/>
    <property type="evidence" value="ECO:0007669"/>
    <property type="project" value="InterPro"/>
</dbReference>
<dbReference type="InterPro" id="IPR002913">
    <property type="entry name" value="START_lipid-bd_dom"/>
</dbReference>
<organism evidence="14 15">
    <name type="scientific">Crotalaria pallida</name>
    <name type="common">Smooth rattlebox</name>
    <name type="synonym">Crotalaria striata</name>
    <dbReference type="NCBI Taxonomy" id="3830"/>
    <lineage>
        <taxon>Eukaryota</taxon>
        <taxon>Viridiplantae</taxon>
        <taxon>Streptophyta</taxon>
        <taxon>Embryophyta</taxon>
        <taxon>Tracheophyta</taxon>
        <taxon>Spermatophyta</taxon>
        <taxon>Magnoliopsida</taxon>
        <taxon>eudicotyledons</taxon>
        <taxon>Gunneridae</taxon>
        <taxon>Pentapetalae</taxon>
        <taxon>rosids</taxon>
        <taxon>fabids</taxon>
        <taxon>Fabales</taxon>
        <taxon>Fabaceae</taxon>
        <taxon>Papilionoideae</taxon>
        <taxon>50 kb inversion clade</taxon>
        <taxon>genistoids sensu lato</taxon>
        <taxon>core genistoids</taxon>
        <taxon>Crotalarieae</taxon>
        <taxon>Crotalaria</taxon>
    </lineage>
</organism>
<dbReference type="SUPFAM" id="SSF46689">
    <property type="entry name" value="Homeodomain-like"/>
    <property type="match status" value="1"/>
</dbReference>
<dbReference type="Gene3D" id="3.30.530.20">
    <property type="match status" value="1"/>
</dbReference>
<dbReference type="InterPro" id="IPR001356">
    <property type="entry name" value="HD"/>
</dbReference>
<dbReference type="GO" id="GO:0005634">
    <property type="term" value="C:nucleus"/>
    <property type="evidence" value="ECO:0007669"/>
    <property type="project" value="UniProtKB-SubCell"/>
</dbReference>
<dbReference type="InterPro" id="IPR023393">
    <property type="entry name" value="START-like_dom_sf"/>
</dbReference>
<dbReference type="PROSITE" id="PS00027">
    <property type="entry name" value="HOMEOBOX_1"/>
    <property type="match status" value="1"/>
</dbReference>
<dbReference type="InterPro" id="IPR042160">
    <property type="entry name" value="HD-Zip_IV"/>
</dbReference>
<dbReference type="SMART" id="SM00234">
    <property type="entry name" value="START"/>
    <property type="match status" value="1"/>
</dbReference>
<dbReference type="CDD" id="cd08875">
    <property type="entry name" value="START_ArGLABRA2_like"/>
    <property type="match status" value="1"/>
</dbReference>
<name>A0AAN9F9Q9_CROPI</name>
<dbReference type="SUPFAM" id="SSF55961">
    <property type="entry name" value="Bet v1-like"/>
    <property type="match status" value="2"/>
</dbReference>
<feature type="DNA-binding region" description="Homeobox" evidence="9">
    <location>
        <begin position="24"/>
        <end position="83"/>
    </location>
</feature>
<comment type="caution">
    <text evidence="14">The sequence shown here is derived from an EMBL/GenBank/DDBJ whole genome shotgun (WGS) entry which is preliminary data.</text>
</comment>
<dbReference type="Pfam" id="PF25797">
    <property type="entry name" value="PDF2_C"/>
    <property type="match status" value="1"/>
</dbReference>
<dbReference type="Proteomes" id="UP001372338">
    <property type="component" value="Unassembled WGS sequence"/>
</dbReference>
<evidence type="ECO:0000256" key="10">
    <source>
        <dbReference type="RuleBase" id="RU000682"/>
    </source>
</evidence>
<accession>A0AAN9F9Q9</accession>
<dbReference type="PROSITE" id="PS50848">
    <property type="entry name" value="START"/>
    <property type="match status" value="1"/>
</dbReference>
<reference evidence="14 15" key="1">
    <citation type="submission" date="2024-01" db="EMBL/GenBank/DDBJ databases">
        <title>The genomes of 5 underutilized Papilionoideae crops provide insights into root nodulation and disease resistanc.</title>
        <authorList>
            <person name="Yuan L."/>
        </authorList>
    </citation>
    <scope>NUCLEOTIDE SEQUENCE [LARGE SCALE GENOMIC DNA]</scope>
    <source>
        <strain evidence="14">ZHUSHIDOU_FW_LH</strain>
        <tissue evidence="14">Leaf</tissue>
    </source>
</reference>
<keyword evidence="15" id="KW-1185">Reference proteome</keyword>
<keyword evidence="3" id="KW-0805">Transcription regulation</keyword>
<dbReference type="PANTHER" id="PTHR45654">
    <property type="entry name" value="HOMEOBOX-LEUCINE ZIPPER PROTEIN MERISTEM L1"/>
    <property type="match status" value="1"/>
</dbReference>
<feature type="compositionally biased region" description="Basic and acidic residues" evidence="11">
    <location>
        <begin position="1"/>
        <end position="11"/>
    </location>
</feature>
<evidence type="ECO:0000256" key="11">
    <source>
        <dbReference type="SAM" id="MobiDB-lite"/>
    </source>
</evidence>
<protein>
    <submittedName>
        <fullName evidence="14">Uncharacterized protein</fullName>
    </submittedName>
</protein>
<comment type="similarity">
    <text evidence="2">Belongs to the HD-ZIP homeobox family. Class IV subfamily.</text>
</comment>
<comment type="subcellular location">
    <subcellularLocation>
        <location evidence="1 9 10">Nucleus</location>
    </subcellularLocation>
</comment>
<evidence type="ECO:0000256" key="6">
    <source>
        <dbReference type="ARBA" id="ARBA00023155"/>
    </source>
</evidence>
<evidence type="ECO:0000256" key="3">
    <source>
        <dbReference type="ARBA" id="ARBA00023015"/>
    </source>
</evidence>
<feature type="domain" description="Homeobox" evidence="12">
    <location>
        <begin position="22"/>
        <end position="82"/>
    </location>
</feature>
<dbReference type="InterPro" id="IPR009057">
    <property type="entry name" value="Homeodomain-like_sf"/>
</dbReference>
<keyword evidence="8 9" id="KW-0539">Nucleus</keyword>
<dbReference type="GO" id="GO:0000981">
    <property type="term" value="F:DNA-binding transcription factor activity, RNA polymerase II-specific"/>
    <property type="evidence" value="ECO:0007669"/>
    <property type="project" value="InterPro"/>
</dbReference>
<dbReference type="PANTHER" id="PTHR45654:SF77">
    <property type="entry name" value="HOMEOBOX-LEUCINE ZIPPER PROTEIN MERISTEM L1"/>
    <property type="match status" value="1"/>
</dbReference>
<dbReference type="CDD" id="cd00086">
    <property type="entry name" value="homeodomain"/>
    <property type="match status" value="1"/>
</dbReference>
<keyword evidence="5 9" id="KW-0238">DNA-binding</keyword>
<evidence type="ECO:0000256" key="2">
    <source>
        <dbReference type="ARBA" id="ARBA00006789"/>
    </source>
</evidence>
<gene>
    <name evidence="14" type="ORF">RIF29_22820</name>
</gene>
<evidence type="ECO:0000256" key="5">
    <source>
        <dbReference type="ARBA" id="ARBA00023125"/>
    </source>
</evidence>
<dbReference type="PROSITE" id="PS50071">
    <property type="entry name" value="HOMEOBOX_2"/>
    <property type="match status" value="1"/>
</dbReference>
<sequence length="696" mass="76988">MAGQEENHQNDEAPSNDPNGRATKRIKYHHFTQHQLHELESFFEECPRPDDRQRRALAQYLELDPLRIKFWFQNKLTRVKAQFERYQVHILSAENEELKEALNKAICPKCEGPSPSQQLRIENNRLREEIQRLSGMTTNNVGNVANYSNTNMSPMNHMPSQVVEVGDYGAQSSMERESSYGVGRDLPTSSSLAIDPNKTMIMELTVAATDELTRLALAGNSLWLPSNHPYGTEILNEDEYFRNFSGLGPKHLGLKYEGSRDSMVISMNQINLIEILMDVKQWSKVFCGIVSRAKLLEVISPGVAGNYNGALLVMSAEFQIPSPIVPTREAYFARYCKKYPDGPWVVVDVSLDNQQHAVATCRRRPSGCLLQELPNGCTKITWIEHAEVDDEIGQNIYKDVLNSGFAFGAARWVASLERECQRLSSAMTTTIPITTDHGVMTYPEGRRGILKLTERMIRSFCTSAGSSTADIWTPLSPISSNVRVMSKIGVDNLGRPIGIIFSAATSFWLPVPPLKVFNFLRDPGLRCQWDVLCKESLVQEKAHIPNGRDPGNCISLIQVNSPNSNMFILQESFTDLACAYIVYAAADVSQMNELLGGGDPDDCCVGLLPSGFAILPDGPSSSSSSPLGGGSMLSSVGSEGSLITLSYQLTVDNIGSPTKVNPNSVDKVTGFVEFSMEKIKNAIMTDINTHFFGFGS</sequence>
<evidence type="ECO:0000256" key="4">
    <source>
        <dbReference type="ARBA" id="ARBA00023054"/>
    </source>
</evidence>
<evidence type="ECO:0000256" key="7">
    <source>
        <dbReference type="ARBA" id="ARBA00023163"/>
    </source>
</evidence>
<dbReference type="AlphaFoldDB" id="A0AAN9F9Q9"/>
<dbReference type="InterPro" id="IPR017970">
    <property type="entry name" value="Homeobox_CS"/>
</dbReference>
<evidence type="ECO:0000259" key="13">
    <source>
        <dbReference type="PROSITE" id="PS50848"/>
    </source>
</evidence>
<keyword evidence="4" id="KW-0175">Coiled coil</keyword>